<sequence>MSAPHQREARTGTDVRLLRAAVFTAVCVALSAAGHVLASCATVPLWTLGVGFLAVFAVAAPLAGRERSLPGIAAALAVGQTGLHTLFGVGQHGTVTMAQTAQEPSVVERAARLMCGTGMAAISPAQAQKILSDAGVEPGSGTAMHHHAVTEAATSMPLLPSLPMLLGHLLAAVVAGWLLRHGDLALGRLVRLSANSAHGVAQGALVRSLRAALALVRALRAGLPGASEAAPHVVRVELLAPLPLRTTALQHSVIRRGPPTGDAFRLAA</sequence>
<evidence type="ECO:0000313" key="2">
    <source>
        <dbReference type="EMBL" id="WTS14246.1"/>
    </source>
</evidence>
<keyword evidence="1" id="KW-1133">Transmembrane helix</keyword>
<protein>
    <recommendedName>
        <fullName evidence="3">Integral membrane protein</fullName>
    </recommendedName>
</protein>
<keyword evidence="1" id="KW-0472">Membrane</keyword>
<gene>
    <name evidence="2" type="ORF">OHU69_26245</name>
</gene>
<feature type="transmembrane region" description="Helical" evidence="1">
    <location>
        <begin position="17"/>
        <end position="37"/>
    </location>
</feature>
<name>A0AAU1U8K5_9ACTN</name>
<keyword evidence="1" id="KW-0812">Transmembrane</keyword>
<dbReference type="EMBL" id="CP108195">
    <property type="protein sequence ID" value="WTS14246.1"/>
    <property type="molecule type" value="Genomic_DNA"/>
</dbReference>
<evidence type="ECO:0008006" key="3">
    <source>
        <dbReference type="Google" id="ProtNLM"/>
    </source>
</evidence>
<reference evidence="2" key="1">
    <citation type="submission" date="2022-10" db="EMBL/GenBank/DDBJ databases">
        <title>The complete genomes of actinobacterial strains from the NBC collection.</title>
        <authorList>
            <person name="Joergensen T.S."/>
            <person name="Alvarez Arevalo M."/>
            <person name="Sterndorff E.B."/>
            <person name="Faurdal D."/>
            <person name="Vuksanovic O."/>
            <person name="Mourched A.-S."/>
            <person name="Charusanti P."/>
            <person name="Shaw S."/>
            <person name="Blin K."/>
            <person name="Weber T."/>
        </authorList>
    </citation>
    <scope>NUCLEOTIDE SEQUENCE</scope>
    <source>
        <strain evidence="2">NBC_00119</strain>
    </source>
</reference>
<dbReference type="AlphaFoldDB" id="A0AAU1U8K5"/>
<accession>A0AAU1U8K5</accession>
<evidence type="ECO:0000256" key="1">
    <source>
        <dbReference type="SAM" id="Phobius"/>
    </source>
</evidence>
<proteinExistence type="predicted"/>
<organism evidence="2">
    <name type="scientific">Streptomyces sp. NBC_00119</name>
    <dbReference type="NCBI Taxonomy" id="2975659"/>
    <lineage>
        <taxon>Bacteria</taxon>
        <taxon>Bacillati</taxon>
        <taxon>Actinomycetota</taxon>
        <taxon>Actinomycetes</taxon>
        <taxon>Kitasatosporales</taxon>
        <taxon>Streptomycetaceae</taxon>
        <taxon>Streptomyces</taxon>
    </lineage>
</organism>
<feature type="transmembrane region" description="Helical" evidence="1">
    <location>
        <begin position="43"/>
        <end position="62"/>
    </location>
</feature>